<protein>
    <submittedName>
        <fullName evidence="2">Uncharacterized protein</fullName>
    </submittedName>
</protein>
<dbReference type="AlphaFoldDB" id="A0A0A9GNM7"/>
<keyword evidence="1" id="KW-0472">Membrane</keyword>
<reference evidence="2" key="2">
    <citation type="journal article" date="2015" name="Data Brief">
        <title>Shoot transcriptome of the giant reed, Arundo donax.</title>
        <authorList>
            <person name="Barrero R.A."/>
            <person name="Guerrero F.D."/>
            <person name="Moolhuijzen P."/>
            <person name="Goolsby J.A."/>
            <person name="Tidwell J."/>
            <person name="Bellgard S.E."/>
            <person name="Bellgard M.I."/>
        </authorList>
    </citation>
    <scope>NUCLEOTIDE SEQUENCE</scope>
    <source>
        <tissue evidence="2">Shoot tissue taken approximately 20 cm above the soil surface</tissue>
    </source>
</reference>
<keyword evidence="1" id="KW-0812">Transmembrane</keyword>
<name>A0A0A9GNM7_ARUDO</name>
<feature type="transmembrane region" description="Helical" evidence="1">
    <location>
        <begin position="6"/>
        <end position="27"/>
    </location>
</feature>
<proteinExistence type="predicted"/>
<reference evidence="2" key="1">
    <citation type="submission" date="2014-09" db="EMBL/GenBank/DDBJ databases">
        <authorList>
            <person name="Magalhaes I.L.F."/>
            <person name="Oliveira U."/>
            <person name="Santos F.R."/>
            <person name="Vidigal T.H.D.A."/>
            <person name="Brescovit A.D."/>
            <person name="Santos A.J."/>
        </authorList>
    </citation>
    <scope>NUCLEOTIDE SEQUENCE</scope>
    <source>
        <tissue evidence="2">Shoot tissue taken approximately 20 cm above the soil surface</tissue>
    </source>
</reference>
<keyword evidence="1" id="KW-1133">Transmembrane helix</keyword>
<evidence type="ECO:0000313" key="2">
    <source>
        <dbReference type="EMBL" id="JAE25024.1"/>
    </source>
</evidence>
<dbReference type="EMBL" id="GBRH01172872">
    <property type="protein sequence ID" value="JAE25024.1"/>
    <property type="molecule type" value="Transcribed_RNA"/>
</dbReference>
<accession>A0A0A9GNM7</accession>
<organism evidence="2">
    <name type="scientific">Arundo donax</name>
    <name type="common">Giant reed</name>
    <name type="synonym">Donax arundinaceus</name>
    <dbReference type="NCBI Taxonomy" id="35708"/>
    <lineage>
        <taxon>Eukaryota</taxon>
        <taxon>Viridiplantae</taxon>
        <taxon>Streptophyta</taxon>
        <taxon>Embryophyta</taxon>
        <taxon>Tracheophyta</taxon>
        <taxon>Spermatophyta</taxon>
        <taxon>Magnoliopsida</taxon>
        <taxon>Liliopsida</taxon>
        <taxon>Poales</taxon>
        <taxon>Poaceae</taxon>
        <taxon>PACMAD clade</taxon>
        <taxon>Arundinoideae</taxon>
        <taxon>Arundineae</taxon>
        <taxon>Arundo</taxon>
    </lineage>
</organism>
<sequence>MLVHHFQGLIGLIKSSLMVLWVLNTYVV</sequence>
<evidence type="ECO:0000256" key="1">
    <source>
        <dbReference type="SAM" id="Phobius"/>
    </source>
</evidence>